<feature type="compositionally biased region" description="Low complexity" evidence="8">
    <location>
        <begin position="23"/>
        <end position="34"/>
    </location>
</feature>
<evidence type="ECO:0000259" key="9">
    <source>
        <dbReference type="Pfam" id="PF14615"/>
    </source>
</evidence>
<comment type="function">
    <text evidence="1">Required for efficient biogenesis of the 60S ribosomal subunit.</text>
</comment>
<name>A0A180GFK4_PUCT1</name>
<proteinExistence type="inferred from homology"/>
<evidence type="ECO:0000256" key="5">
    <source>
        <dbReference type="ARBA" id="ARBA00022517"/>
    </source>
</evidence>
<dbReference type="EnsemblFungi" id="PTTG_07158-t43_1">
    <property type="protein sequence ID" value="PTTG_07158-t43_1-p1"/>
    <property type="gene ID" value="PTTG_07158"/>
</dbReference>
<feature type="compositionally biased region" description="Basic residues" evidence="8">
    <location>
        <begin position="1"/>
        <end position="13"/>
    </location>
</feature>
<keyword evidence="12" id="KW-1185">Reference proteome</keyword>
<evidence type="ECO:0000313" key="11">
    <source>
        <dbReference type="EnsemblFungi" id="PTTG_07158-t43_1-p1"/>
    </source>
</evidence>
<reference evidence="11 12" key="3">
    <citation type="journal article" date="2017" name="G3 (Bethesda)">
        <title>Comparative analysis highlights variable genome content of wheat rusts and divergence of the mating loci.</title>
        <authorList>
            <person name="Cuomo C.A."/>
            <person name="Bakkeren G."/>
            <person name="Khalil H.B."/>
            <person name="Panwar V."/>
            <person name="Joly D."/>
            <person name="Linning R."/>
            <person name="Sakthikumar S."/>
            <person name="Song X."/>
            <person name="Adiconis X."/>
            <person name="Fan L."/>
            <person name="Goldberg J.M."/>
            <person name="Levin J.Z."/>
            <person name="Young S."/>
            <person name="Zeng Q."/>
            <person name="Anikster Y."/>
            <person name="Bruce M."/>
            <person name="Wang M."/>
            <person name="Yin C."/>
            <person name="McCallum B."/>
            <person name="Szabo L.J."/>
            <person name="Hulbert S."/>
            <person name="Chen X."/>
            <person name="Fellers J.P."/>
        </authorList>
    </citation>
    <scope>NUCLEOTIDE SEQUENCE</scope>
    <source>
        <strain evidence="11">isolate 1-1 / race 1 (BBBD)</strain>
        <strain evidence="12">Isolate 1-1 / race 1 (BBBD)</strain>
    </source>
</reference>
<keyword evidence="6" id="KW-0539">Nucleus</keyword>
<keyword evidence="5" id="KW-0690">Ribosome biogenesis</keyword>
<evidence type="ECO:0000256" key="7">
    <source>
        <dbReference type="ARBA" id="ARBA00023274"/>
    </source>
</evidence>
<organism evidence="10">
    <name type="scientific">Puccinia triticina (isolate 1-1 / race 1 (BBBD))</name>
    <name type="common">Brown leaf rust fungus</name>
    <dbReference type="NCBI Taxonomy" id="630390"/>
    <lineage>
        <taxon>Eukaryota</taxon>
        <taxon>Fungi</taxon>
        <taxon>Dikarya</taxon>
        <taxon>Basidiomycota</taxon>
        <taxon>Pucciniomycotina</taxon>
        <taxon>Pucciniomycetes</taxon>
        <taxon>Pucciniales</taxon>
        <taxon>Pucciniaceae</taxon>
        <taxon>Puccinia</taxon>
    </lineage>
</organism>
<dbReference type="GO" id="GO:0000027">
    <property type="term" value="P:ribosomal large subunit assembly"/>
    <property type="evidence" value="ECO:0007669"/>
    <property type="project" value="TreeGrafter"/>
</dbReference>
<reference evidence="10" key="2">
    <citation type="submission" date="2016-05" db="EMBL/GenBank/DDBJ databases">
        <title>Comparative analysis highlights variable genome content of wheat rusts and divergence of the mating loci.</title>
        <authorList>
            <person name="Cuomo C.A."/>
            <person name="Bakkeren G."/>
            <person name="Szabo L."/>
            <person name="Khalil H."/>
            <person name="Joly D."/>
            <person name="Goldberg J."/>
            <person name="Young S."/>
            <person name="Zeng Q."/>
            <person name="Fellers J."/>
        </authorList>
    </citation>
    <scope>NUCLEOTIDE SEQUENCE [LARGE SCALE GENOMIC DNA]</scope>
    <source>
        <strain evidence="10">1-1 BBBD Race 1</strain>
    </source>
</reference>
<feature type="domain" description="Ribosome-assembly protein 3 C-terminal" evidence="9">
    <location>
        <begin position="176"/>
        <end position="223"/>
    </location>
</feature>
<dbReference type="EMBL" id="ADAS02000084">
    <property type="protein sequence ID" value="OAV91228.1"/>
    <property type="molecule type" value="Genomic_DNA"/>
</dbReference>
<feature type="region of interest" description="Disordered" evidence="8">
    <location>
        <begin position="1"/>
        <end position="128"/>
    </location>
</feature>
<dbReference type="Proteomes" id="UP000005240">
    <property type="component" value="Unassembled WGS sequence"/>
</dbReference>
<accession>A0A180GFK4</accession>
<keyword evidence="7" id="KW-0687">Ribonucleoprotein</keyword>
<dbReference type="GO" id="GO:0030687">
    <property type="term" value="C:preribosome, large subunit precursor"/>
    <property type="evidence" value="ECO:0007669"/>
    <property type="project" value="TreeGrafter"/>
</dbReference>
<feature type="compositionally biased region" description="Polar residues" evidence="8">
    <location>
        <begin position="35"/>
        <end position="44"/>
    </location>
</feature>
<reference evidence="10" key="1">
    <citation type="submission" date="2009-11" db="EMBL/GenBank/DDBJ databases">
        <authorList>
            <consortium name="The Broad Institute Genome Sequencing Platform"/>
            <person name="Ward D."/>
            <person name="Feldgarden M."/>
            <person name="Earl A."/>
            <person name="Young S.K."/>
            <person name="Zeng Q."/>
            <person name="Koehrsen M."/>
            <person name="Alvarado L."/>
            <person name="Berlin A."/>
            <person name="Bochicchio J."/>
            <person name="Borenstein D."/>
            <person name="Chapman S.B."/>
            <person name="Chen Z."/>
            <person name="Engels R."/>
            <person name="Freedman E."/>
            <person name="Gellesch M."/>
            <person name="Goldberg J."/>
            <person name="Griggs A."/>
            <person name="Gujja S."/>
            <person name="Heilman E."/>
            <person name="Heiman D."/>
            <person name="Hepburn T."/>
            <person name="Howarth C."/>
            <person name="Jen D."/>
            <person name="Larson L."/>
            <person name="Lewis B."/>
            <person name="Mehta T."/>
            <person name="Park D."/>
            <person name="Pearson M."/>
            <person name="Roberts A."/>
            <person name="Saif S."/>
            <person name="Shea T."/>
            <person name="Shenoy N."/>
            <person name="Sisk P."/>
            <person name="Stolte C."/>
            <person name="Sykes S."/>
            <person name="Thomson T."/>
            <person name="Walk T."/>
            <person name="White J."/>
            <person name="Yandava C."/>
            <person name="Izard J."/>
            <person name="Baranova O.V."/>
            <person name="Blanton J.M."/>
            <person name="Tanner A.C."/>
            <person name="Dewhirst F.E."/>
            <person name="Haas B."/>
            <person name="Nusbaum C."/>
            <person name="Birren B."/>
        </authorList>
    </citation>
    <scope>NUCLEOTIDE SEQUENCE [LARGE SCALE GENOMIC DNA]</scope>
    <source>
        <strain evidence="10">1-1 BBBD Race 1</strain>
    </source>
</reference>
<dbReference type="AlphaFoldDB" id="A0A180GFK4"/>
<dbReference type="VEuPathDB" id="FungiDB:PTTG_07158"/>
<comment type="similarity">
    <text evidence="3">Belongs to the RSA3 family.</text>
</comment>
<evidence type="ECO:0000256" key="6">
    <source>
        <dbReference type="ARBA" id="ARBA00023242"/>
    </source>
</evidence>
<dbReference type="InterPro" id="IPR051898">
    <property type="entry name" value="Ribosome_Assembly_3"/>
</dbReference>
<protein>
    <recommendedName>
        <fullName evidence="4">Ribosome assembly protein 3</fullName>
    </recommendedName>
</protein>
<feature type="compositionally biased region" description="Low complexity" evidence="8">
    <location>
        <begin position="45"/>
        <end position="74"/>
    </location>
</feature>
<evidence type="ECO:0000313" key="12">
    <source>
        <dbReference type="Proteomes" id="UP000005240"/>
    </source>
</evidence>
<dbReference type="InterPro" id="IPR028217">
    <property type="entry name" value="Rsa3_C"/>
</dbReference>
<evidence type="ECO:0000256" key="4">
    <source>
        <dbReference type="ARBA" id="ARBA00015339"/>
    </source>
</evidence>
<dbReference type="Pfam" id="PF14615">
    <property type="entry name" value="Rsa3"/>
    <property type="match status" value="1"/>
</dbReference>
<evidence type="ECO:0000256" key="3">
    <source>
        <dbReference type="ARBA" id="ARBA00006256"/>
    </source>
</evidence>
<evidence type="ECO:0000256" key="2">
    <source>
        <dbReference type="ARBA" id="ARBA00004604"/>
    </source>
</evidence>
<gene>
    <name evidence="10" type="ORF">PTTG_07158</name>
</gene>
<reference evidence="11" key="4">
    <citation type="submission" date="2025-05" db="UniProtKB">
        <authorList>
            <consortium name="EnsemblFungi"/>
        </authorList>
    </citation>
    <scope>IDENTIFICATION</scope>
    <source>
        <strain evidence="11">isolate 1-1 / race 1 (BBBD)</strain>
    </source>
</reference>
<dbReference type="OrthoDB" id="2504927at2759"/>
<dbReference type="GO" id="GO:0005730">
    <property type="term" value="C:nucleolus"/>
    <property type="evidence" value="ECO:0007669"/>
    <property type="project" value="UniProtKB-SubCell"/>
</dbReference>
<dbReference type="PANTHER" id="PTHR28127:SF1">
    <property type="entry name" value="RIBOSOME ASSEMBLY PROTEIN 3"/>
    <property type="match status" value="1"/>
</dbReference>
<evidence type="ECO:0000256" key="1">
    <source>
        <dbReference type="ARBA" id="ARBA00003035"/>
    </source>
</evidence>
<feature type="compositionally biased region" description="Basic residues" evidence="8">
    <location>
        <begin position="79"/>
        <end position="90"/>
    </location>
</feature>
<dbReference type="PANTHER" id="PTHR28127">
    <property type="entry name" value="RIBOSOME ASSEMBLY PROTEIN 3"/>
    <property type="match status" value="1"/>
</dbReference>
<evidence type="ECO:0000256" key="8">
    <source>
        <dbReference type="SAM" id="MobiDB-lite"/>
    </source>
</evidence>
<evidence type="ECO:0000313" key="10">
    <source>
        <dbReference type="EMBL" id="OAV91228.1"/>
    </source>
</evidence>
<sequence length="267" mass="28625">MAPRPRKRVRRRRVTENFDDSSDSSASSSSSASSQSNDPTAKITSKSSSDSSESSSESESTDSSSSSSSSSGSSLARPTAKRGRLAKKQTRVGQQQPKQDAEPGLTETICRSPSPVAQSPPAPLPSSFFDPDLALPYLDSPPDFSLPAGFETRPATRQVDGLQSARQTLAQDEDRFRAWYMTTIVDRFPNELDQLRTSCNSQKAHSNLDLLVAALGSGVDIFDDSVALSSSSDTATKVSHQNPSSSKMALDDHHLVLESLDLADAKL</sequence>
<comment type="subcellular location">
    <subcellularLocation>
        <location evidence="2">Nucleus</location>
        <location evidence="2">Nucleolus</location>
    </subcellularLocation>
</comment>